<evidence type="ECO:0000313" key="2">
    <source>
        <dbReference type="Proteomes" id="UP001652620"/>
    </source>
</evidence>
<keyword evidence="2" id="KW-1185">Reference proteome</keyword>
<keyword evidence="1" id="KW-0732">Signal</keyword>
<feature type="chain" id="PRO_5045785075" evidence="1">
    <location>
        <begin position="26"/>
        <end position="241"/>
    </location>
</feature>
<dbReference type="RefSeq" id="XP_049311724.1">
    <property type="nucleotide sequence ID" value="XM_049455767.1"/>
</dbReference>
<name>A0ABM3JR59_BACDO</name>
<dbReference type="GeneID" id="125778409"/>
<reference evidence="3" key="1">
    <citation type="submission" date="2025-08" db="UniProtKB">
        <authorList>
            <consortium name="RefSeq"/>
        </authorList>
    </citation>
    <scope>IDENTIFICATION</scope>
    <source>
        <tissue evidence="3">Adult</tissue>
    </source>
</reference>
<evidence type="ECO:0000256" key="1">
    <source>
        <dbReference type="SAM" id="SignalP"/>
    </source>
</evidence>
<evidence type="ECO:0000313" key="3">
    <source>
        <dbReference type="RefSeq" id="XP_049311724.1"/>
    </source>
</evidence>
<accession>A0ABM3JR59</accession>
<proteinExistence type="predicted"/>
<protein>
    <submittedName>
        <fullName evidence="3">Uncharacterized protein LOC125778409</fullName>
    </submittedName>
</protein>
<gene>
    <name evidence="3" type="primary">LOC125778409</name>
</gene>
<sequence>MLLSGRNILQYSISVLLLWHDAVCAVNRRKRSIYGLDSNGPYLPAPFGPVPFAPFGLGSPFAQPPFALPYSPYAPPPYAAPRAYPFLPGYPSYPYHNPIFAPPPPPLPLPFPSPIVAPAAPLGPPPAPIIVPAKTAAALSIASIIHAFIARKFYPPVLPVPIARPVPYPVPERSPLSSTFPRYGPVTMLKPIQADAETARNRTQSSCAQNIPEITFENPIFREATVSTEAPWQPTVIPINE</sequence>
<organism evidence="2 3">
    <name type="scientific">Bactrocera dorsalis</name>
    <name type="common">Oriental fruit fly</name>
    <name type="synonym">Dacus dorsalis</name>
    <dbReference type="NCBI Taxonomy" id="27457"/>
    <lineage>
        <taxon>Eukaryota</taxon>
        <taxon>Metazoa</taxon>
        <taxon>Ecdysozoa</taxon>
        <taxon>Arthropoda</taxon>
        <taxon>Hexapoda</taxon>
        <taxon>Insecta</taxon>
        <taxon>Pterygota</taxon>
        <taxon>Neoptera</taxon>
        <taxon>Endopterygota</taxon>
        <taxon>Diptera</taxon>
        <taxon>Brachycera</taxon>
        <taxon>Muscomorpha</taxon>
        <taxon>Tephritoidea</taxon>
        <taxon>Tephritidae</taxon>
        <taxon>Bactrocera</taxon>
        <taxon>Bactrocera</taxon>
    </lineage>
</organism>
<feature type="signal peptide" evidence="1">
    <location>
        <begin position="1"/>
        <end position="25"/>
    </location>
</feature>
<dbReference type="Proteomes" id="UP001652620">
    <property type="component" value="Chromosome 4"/>
</dbReference>